<accession>A0A6A3MQU8</accession>
<name>A0A6A3MQU8_9STRA</name>
<reference evidence="2 3" key="1">
    <citation type="submission" date="2018-09" db="EMBL/GenBank/DDBJ databases">
        <title>Genomic investigation of the strawberry pathogen Phytophthora fragariae indicates pathogenicity is determined by transcriptional variation in three key races.</title>
        <authorList>
            <person name="Adams T.M."/>
            <person name="Armitage A.D."/>
            <person name="Sobczyk M.K."/>
            <person name="Bates H.J."/>
            <person name="Dunwell J.M."/>
            <person name="Nellist C.F."/>
            <person name="Harrison R.J."/>
        </authorList>
    </citation>
    <scope>NUCLEOTIDE SEQUENCE [LARGE SCALE GENOMIC DNA]</scope>
    <source>
        <strain evidence="2 3">SCRP249</strain>
    </source>
</reference>
<evidence type="ECO:0000313" key="3">
    <source>
        <dbReference type="Proteomes" id="UP000429607"/>
    </source>
</evidence>
<feature type="compositionally biased region" description="Basic residues" evidence="1">
    <location>
        <begin position="109"/>
        <end position="141"/>
    </location>
</feature>
<sequence>MDWCAVQPSTWDTNARALFAEFARSAHSPIRRAKRSTLSSTPTYPHTMKLSYLIAFAAVVVASTAAPASASTGLTTNNLAEDLQVAPELGALRSLRGASQDVSKGVVNKPKKGDKKKNDKKKVAKKHKTKGDKKVKKTKTN</sequence>
<evidence type="ECO:0000256" key="1">
    <source>
        <dbReference type="SAM" id="MobiDB-lite"/>
    </source>
</evidence>
<dbReference type="EMBL" id="QXFV01000574">
    <property type="protein sequence ID" value="KAE9033765.1"/>
    <property type="molecule type" value="Genomic_DNA"/>
</dbReference>
<comment type="caution">
    <text evidence="2">The sequence shown here is derived from an EMBL/GenBank/DDBJ whole genome shotgun (WGS) entry which is preliminary data.</text>
</comment>
<protein>
    <submittedName>
        <fullName evidence="2">Uncharacterized protein</fullName>
    </submittedName>
</protein>
<proteinExistence type="predicted"/>
<dbReference type="AlphaFoldDB" id="A0A6A3MQU8"/>
<organism evidence="2 3">
    <name type="scientific">Phytophthora rubi</name>
    <dbReference type="NCBI Taxonomy" id="129364"/>
    <lineage>
        <taxon>Eukaryota</taxon>
        <taxon>Sar</taxon>
        <taxon>Stramenopiles</taxon>
        <taxon>Oomycota</taxon>
        <taxon>Peronosporomycetes</taxon>
        <taxon>Peronosporales</taxon>
        <taxon>Peronosporaceae</taxon>
        <taxon>Phytophthora</taxon>
    </lineage>
</organism>
<gene>
    <name evidence="2" type="ORF">PR001_g10016</name>
</gene>
<evidence type="ECO:0000313" key="2">
    <source>
        <dbReference type="EMBL" id="KAE9033765.1"/>
    </source>
</evidence>
<dbReference type="Proteomes" id="UP000429607">
    <property type="component" value="Unassembled WGS sequence"/>
</dbReference>
<feature type="region of interest" description="Disordered" evidence="1">
    <location>
        <begin position="94"/>
        <end position="141"/>
    </location>
</feature>